<dbReference type="InterPro" id="IPR043128">
    <property type="entry name" value="Rev_trsase/Diguanyl_cyclase"/>
</dbReference>
<organism evidence="2">
    <name type="scientific">Sesamum radiatum</name>
    <name type="common">Black benniseed</name>
    <dbReference type="NCBI Taxonomy" id="300843"/>
    <lineage>
        <taxon>Eukaryota</taxon>
        <taxon>Viridiplantae</taxon>
        <taxon>Streptophyta</taxon>
        <taxon>Embryophyta</taxon>
        <taxon>Tracheophyta</taxon>
        <taxon>Spermatophyta</taxon>
        <taxon>Magnoliopsida</taxon>
        <taxon>eudicotyledons</taxon>
        <taxon>Gunneridae</taxon>
        <taxon>Pentapetalae</taxon>
        <taxon>asterids</taxon>
        <taxon>lamiids</taxon>
        <taxon>Lamiales</taxon>
        <taxon>Pedaliaceae</taxon>
        <taxon>Sesamum</taxon>
    </lineage>
</organism>
<dbReference type="InterPro" id="IPR053134">
    <property type="entry name" value="RNA-dir_DNA_polymerase"/>
</dbReference>
<dbReference type="InterPro" id="IPR000477">
    <property type="entry name" value="RT_dom"/>
</dbReference>
<protein>
    <submittedName>
        <fullName evidence="2">Retrovirus-related Pol polyprotein from transposon gypsy</fullName>
    </submittedName>
</protein>
<proteinExistence type="predicted"/>
<gene>
    <name evidence="2" type="ORF">Sradi_1558800</name>
</gene>
<evidence type="ECO:0000259" key="1">
    <source>
        <dbReference type="Pfam" id="PF00078"/>
    </source>
</evidence>
<name>A0AAW2U8B9_SESRA</name>
<dbReference type="SUPFAM" id="SSF56672">
    <property type="entry name" value="DNA/RNA polymerases"/>
    <property type="match status" value="1"/>
</dbReference>
<evidence type="ECO:0000313" key="2">
    <source>
        <dbReference type="EMBL" id="KAL0413571.1"/>
    </source>
</evidence>
<dbReference type="Gene3D" id="3.10.10.10">
    <property type="entry name" value="HIV Type 1 Reverse Transcriptase, subunit A, domain 1"/>
    <property type="match status" value="1"/>
</dbReference>
<dbReference type="PANTHER" id="PTHR24559:SF431">
    <property type="entry name" value="RNA-DIRECTED DNA POLYMERASE HOMOLOG"/>
    <property type="match status" value="1"/>
</dbReference>
<dbReference type="AlphaFoldDB" id="A0AAW2U8B9"/>
<dbReference type="Pfam" id="PF00078">
    <property type="entry name" value="RVT_1"/>
    <property type="match status" value="1"/>
</dbReference>
<reference evidence="2" key="1">
    <citation type="submission" date="2020-06" db="EMBL/GenBank/DDBJ databases">
        <authorList>
            <person name="Li T."/>
            <person name="Hu X."/>
            <person name="Zhang T."/>
            <person name="Song X."/>
            <person name="Zhang H."/>
            <person name="Dai N."/>
            <person name="Sheng W."/>
            <person name="Hou X."/>
            <person name="Wei L."/>
        </authorList>
    </citation>
    <scope>NUCLEOTIDE SEQUENCE</scope>
    <source>
        <strain evidence="2">G02</strain>
        <tissue evidence="2">Leaf</tissue>
    </source>
</reference>
<dbReference type="InterPro" id="IPR043502">
    <property type="entry name" value="DNA/RNA_pol_sf"/>
</dbReference>
<dbReference type="PANTHER" id="PTHR24559">
    <property type="entry name" value="TRANSPOSON TY3-I GAG-POL POLYPROTEIN"/>
    <property type="match status" value="1"/>
</dbReference>
<dbReference type="Gene3D" id="3.30.70.270">
    <property type="match status" value="1"/>
</dbReference>
<sequence>MRMMERTEPVEEHKEIELVPSELEKTMRIGSQLNSQMELFVFQIDPEVIVHRLNVDPQAKQVKQKKRSFGSKHNNMMDAYQGYHQIFMAEQDRDKTSFITDNGIYLHNVITFELKNECATYQRLVNRMFKDLIGKTMEVYLNDMLIKNKKEVDHLTHLQAAFEVMRRYGMKFNPAKCTFGVRGETFLGYMVSEKGTEANLEKIKAIMHIGSPKTIKDVQKLTGKVASLARLISSELSISSGGSRTSEPSYYVDPQRGNARADLLSKSEVMLTGIKERKIFVIVKDRASIEENRGGAVCGGRKSWKNEIEEYLLRGIEPNDPIAVHGSEVVIPDEIVEEIVTITQYDAKENRQVRNFEPTTVEEIRDKAFAKILYYKSLMMKSYNSKVKPRNFQIGDLVVKKVEVPKHVGKVDSSWEGPYKVTEVKKRGTYRLQDMEGKDLPRPWNVHNLRMFYA</sequence>
<dbReference type="EMBL" id="JACGWJ010000006">
    <property type="protein sequence ID" value="KAL0413571.1"/>
    <property type="molecule type" value="Genomic_DNA"/>
</dbReference>
<feature type="domain" description="Reverse transcriptase" evidence="1">
    <location>
        <begin position="56"/>
        <end position="190"/>
    </location>
</feature>
<reference evidence="2" key="2">
    <citation type="journal article" date="2024" name="Plant">
        <title>Genomic evolution and insights into agronomic trait innovations of Sesamum species.</title>
        <authorList>
            <person name="Miao H."/>
            <person name="Wang L."/>
            <person name="Qu L."/>
            <person name="Liu H."/>
            <person name="Sun Y."/>
            <person name="Le M."/>
            <person name="Wang Q."/>
            <person name="Wei S."/>
            <person name="Zheng Y."/>
            <person name="Lin W."/>
            <person name="Duan Y."/>
            <person name="Cao H."/>
            <person name="Xiong S."/>
            <person name="Wang X."/>
            <person name="Wei L."/>
            <person name="Li C."/>
            <person name="Ma Q."/>
            <person name="Ju M."/>
            <person name="Zhao R."/>
            <person name="Li G."/>
            <person name="Mu C."/>
            <person name="Tian Q."/>
            <person name="Mei H."/>
            <person name="Zhang T."/>
            <person name="Gao T."/>
            <person name="Zhang H."/>
        </authorList>
    </citation>
    <scope>NUCLEOTIDE SEQUENCE</scope>
    <source>
        <strain evidence="2">G02</strain>
    </source>
</reference>
<comment type="caution">
    <text evidence="2">The sequence shown here is derived from an EMBL/GenBank/DDBJ whole genome shotgun (WGS) entry which is preliminary data.</text>
</comment>
<accession>A0AAW2U8B9</accession>
<dbReference type="CDD" id="cd01647">
    <property type="entry name" value="RT_LTR"/>
    <property type="match status" value="1"/>
</dbReference>